<comment type="caution">
    <text evidence="3">The sequence shown here is derived from an EMBL/GenBank/DDBJ whole genome shotgun (WGS) entry which is preliminary data.</text>
</comment>
<feature type="region of interest" description="Disordered" evidence="1">
    <location>
        <begin position="94"/>
        <end position="114"/>
    </location>
</feature>
<keyword evidence="4" id="KW-1185">Reference proteome</keyword>
<evidence type="ECO:0000256" key="2">
    <source>
        <dbReference type="SAM" id="SignalP"/>
    </source>
</evidence>
<evidence type="ECO:0000313" key="4">
    <source>
        <dbReference type="Proteomes" id="UP000552864"/>
    </source>
</evidence>
<feature type="compositionally biased region" description="Polar residues" evidence="1">
    <location>
        <begin position="94"/>
        <end position="105"/>
    </location>
</feature>
<keyword evidence="2" id="KW-0732">Signal</keyword>
<dbReference type="AlphaFoldDB" id="A0A847SML4"/>
<name>A0A847SML4_9BACT</name>
<protein>
    <submittedName>
        <fullName evidence="3">Uncharacterized protein</fullName>
    </submittedName>
</protein>
<feature type="signal peptide" evidence="2">
    <location>
        <begin position="1"/>
        <end position="23"/>
    </location>
</feature>
<sequence>MLKQLKATAIIVLAICSACICEAQSGLLLNIKKGDKYLVEYKQQVSVRVSGQNPDSAFVFTTENIMSTVYEVLSANNNKYQVKATYLSVRFNSNPPAGSGNSPVQFDSDKPSDMEGEIGDPVKTVLGKSTTFTFDGTTKKLVSIDEDPGIQPENSQGGPELGLFFFNEDGLRAFAPKLLGGDLPADARIEVGYKWDQNNANNNSGMATKFERHSNISKIEPGSILVDVNQTVTSAGSPEGSSMTIDSKSTATGKKVIDRATGMLLESRFDDKGLIQTESEEGRGTTEKTTITTLTVKKM</sequence>
<evidence type="ECO:0000256" key="1">
    <source>
        <dbReference type="SAM" id="MobiDB-lite"/>
    </source>
</evidence>
<feature type="chain" id="PRO_5032785039" evidence="2">
    <location>
        <begin position="24"/>
        <end position="299"/>
    </location>
</feature>
<accession>A0A847SML4</accession>
<organism evidence="3 4">
    <name type="scientific">Chitinophaga eiseniae</name>
    <dbReference type="NCBI Taxonomy" id="634771"/>
    <lineage>
        <taxon>Bacteria</taxon>
        <taxon>Pseudomonadati</taxon>
        <taxon>Bacteroidota</taxon>
        <taxon>Chitinophagia</taxon>
        <taxon>Chitinophagales</taxon>
        <taxon>Chitinophagaceae</taxon>
        <taxon>Chitinophaga</taxon>
    </lineage>
</organism>
<evidence type="ECO:0000313" key="3">
    <source>
        <dbReference type="EMBL" id="NLR78409.1"/>
    </source>
</evidence>
<dbReference type="Proteomes" id="UP000552864">
    <property type="component" value="Unassembled WGS sequence"/>
</dbReference>
<dbReference type="RefSeq" id="WP_168737748.1">
    <property type="nucleotide sequence ID" value="NZ_JABAHZ010000001.1"/>
</dbReference>
<dbReference type="EMBL" id="JABAHZ010000001">
    <property type="protein sequence ID" value="NLR78409.1"/>
    <property type="molecule type" value="Genomic_DNA"/>
</dbReference>
<gene>
    <name evidence="3" type="ORF">HGH91_07220</name>
</gene>
<proteinExistence type="predicted"/>
<reference evidence="3 4" key="1">
    <citation type="submission" date="2020-04" db="EMBL/GenBank/DDBJ databases">
        <authorList>
            <person name="Yin C."/>
        </authorList>
    </citation>
    <scope>NUCLEOTIDE SEQUENCE [LARGE SCALE GENOMIC DNA]</scope>
    <source>
        <strain evidence="3 4">Ak56</strain>
    </source>
</reference>